<dbReference type="KEGG" id="vg:7943939"/>
<dbReference type="Proteomes" id="UP000001481">
    <property type="component" value="Segment"/>
</dbReference>
<reference evidence="1 2" key="1">
    <citation type="journal article" date="2011" name="J. Bacteriol.">
        <title>Genomes and Characterization of Phages Bcep22 and BcepIL02, Founders of a Novel Phage Type in Burkholderia cenocepacia.</title>
        <authorList>
            <person name="Gill J.J."/>
            <person name="Summer E.J."/>
            <person name="Russell W.K."/>
            <person name="Cologna S.M."/>
            <person name="Carlile T.M."/>
            <person name="Fuller A.C."/>
            <person name="Kitsopoulos K."/>
            <person name="Mebane L.M."/>
            <person name="Parkinson B.N."/>
            <person name="Sullivan D."/>
            <person name="Carmody L.A."/>
            <person name="Gonzalez C.F."/>
            <person name="Lipuma J.J."/>
            <person name="Young R."/>
        </authorList>
    </citation>
    <scope>NUCLEOTIDE SEQUENCE [LARGE SCALE GENOMIC DNA]</scope>
</reference>
<dbReference type="EMBL" id="FJ937737">
    <property type="protein sequence ID" value="ACR15048.1"/>
    <property type="molecule type" value="Genomic_DNA"/>
</dbReference>
<dbReference type="Pfam" id="PF23140">
    <property type="entry name" value="Gp80"/>
    <property type="match status" value="1"/>
</dbReference>
<name>C5IHP7_9CAUD</name>
<gene>
    <name evidence="1" type="ORF">BcepIL02_gp55</name>
</gene>
<keyword evidence="2" id="KW-1185">Reference proteome</keyword>
<protein>
    <submittedName>
        <fullName evidence="1">Virion-associated phage protein</fullName>
    </submittedName>
</protein>
<sequence length="140" mass="14766">MSAASNYTEDNVINALLRGIPFPLPNKTYISLHTADPGDTGAGEVKLTDWPGYVRRAAEGDAGAIGDGWAPPNDGVSTLLKQVLYPMMNGASAVTITHFGIWDAANGGNYLCGASLYSSRTLNPGDVFVFDVASLTVRML</sequence>
<accession>C5IHP7</accession>
<evidence type="ECO:0000313" key="1">
    <source>
        <dbReference type="EMBL" id="ACR15048.1"/>
    </source>
</evidence>
<dbReference type="InterPro" id="IPR056908">
    <property type="entry name" value="Gp80-like"/>
</dbReference>
<organism evidence="1 2">
    <name type="scientific">Burkholderia phage BcepIL02</name>
    <dbReference type="NCBI Taxonomy" id="2886898"/>
    <lineage>
        <taxon>Viruses</taxon>
        <taxon>Duplodnaviria</taxon>
        <taxon>Heunggongvirae</taxon>
        <taxon>Uroviricota</taxon>
        <taxon>Caudoviricetes</taxon>
        <taxon>Lessievirus</taxon>
        <taxon>Lessievirus bcepil02</taxon>
    </lineage>
</organism>
<evidence type="ECO:0000313" key="2">
    <source>
        <dbReference type="Proteomes" id="UP000001481"/>
    </source>
</evidence>
<dbReference type="OrthoDB" id="14487at10239"/>
<dbReference type="GeneID" id="7943939"/>
<dbReference type="RefSeq" id="YP_002922727.1">
    <property type="nucleotide sequence ID" value="NC_012743.2"/>
</dbReference>
<proteinExistence type="predicted"/>